<evidence type="ECO:0000313" key="2">
    <source>
        <dbReference type="Proteomes" id="UP000314985"/>
    </source>
</evidence>
<reference evidence="1 2" key="1">
    <citation type="submission" date="2017-08" db="EMBL/GenBank/DDBJ databases">
        <title>USMARCv1.0.</title>
        <authorList>
            <person name="Hannum G.I."/>
            <person name="Koren S."/>
            <person name="Schroeder S.G."/>
            <person name="Chin S.C."/>
            <person name="Nonneman D.J."/>
            <person name="Becker S.A."/>
            <person name="Rosen B.D."/>
            <person name="Bickhart D.M."/>
            <person name="Putnam N.H."/>
            <person name="Green R.E."/>
            <person name="Tuggle C.K."/>
            <person name="Liu H."/>
            <person name="Rohrer G.A."/>
            <person name="Warr A."/>
            <person name="Hall R."/>
            <person name="Kim K."/>
            <person name="Hume D.A."/>
            <person name="Talbot R."/>
            <person name="Chow W."/>
            <person name="Howe K."/>
            <person name="Schwartz A.S."/>
            <person name="Watson M."/>
            <person name="Archibald A.L."/>
            <person name="Phillippy A.M."/>
            <person name="Smith T.P.L."/>
        </authorList>
    </citation>
    <scope>NUCLEOTIDE SEQUENCE [LARGE SCALE GENOMIC DNA]</scope>
</reference>
<accession>A0A4X1TP18</accession>
<dbReference type="Proteomes" id="UP000314985">
    <property type="component" value="Chromosome 4"/>
</dbReference>
<name>A0A4X1TP18_PIG</name>
<reference evidence="1" key="2">
    <citation type="submission" date="2025-08" db="UniProtKB">
        <authorList>
            <consortium name="Ensembl"/>
        </authorList>
    </citation>
    <scope>IDENTIFICATION</scope>
</reference>
<dbReference type="AlphaFoldDB" id="A0A4X1TP18"/>
<evidence type="ECO:0000313" key="1">
    <source>
        <dbReference type="Ensembl" id="ENSSSCP00070016994.1"/>
    </source>
</evidence>
<sequence>MHPTSDALAALQTFLISLYNLVFASRKCFVWFGIYQLETVSPFDIETIAHFGGEGNEGISALFLLTFFSWQQQRQ</sequence>
<protein>
    <submittedName>
        <fullName evidence="1">Uncharacterized protein</fullName>
    </submittedName>
</protein>
<organism evidence="1 2">
    <name type="scientific">Sus scrofa</name>
    <name type="common">Pig</name>
    <dbReference type="NCBI Taxonomy" id="9823"/>
    <lineage>
        <taxon>Eukaryota</taxon>
        <taxon>Metazoa</taxon>
        <taxon>Chordata</taxon>
        <taxon>Craniata</taxon>
        <taxon>Vertebrata</taxon>
        <taxon>Euteleostomi</taxon>
        <taxon>Mammalia</taxon>
        <taxon>Eutheria</taxon>
        <taxon>Laurasiatheria</taxon>
        <taxon>Artiodactyla</taxon>
        <taxon>Suina</taxon>
        <taxon>Suidae</taxon>
        <taxon>Sus</taxon>
    </lineage>
</organism>
<proteinExistence type="predicted"/>
<dbReference type="Ensembl" id="ENSSSCT00070020462.1">
    <property type="protein sequence ID" value="ENSSSCP00070016994.1"/>
    <property type="gene ID" value="ENSSSCG00070010539.1"/>
</dbReference>